<evidence type="ECO:0000256" key="3">
    <source>
        <dbReference type="SAM" id="SignalP"/>
    </source>
</evidence>
<feature type="chain" id="PRO_5035867871" evidence="3">
    <location>
        <begin position="22"/>
        <end position="327"/>
    </location>
</feature>
<dbReference type="OMA" id="MVHESPT"/>
<reference evidence="4" key="2">
    <citation type="submission" date="2025-09" db="UniProtKB">
        <authorList>
            <consortium name="Ensembl"/>
        </authorList>
    </citation>
    <scope>IDENTIFICATION</scope>
</reference>
<name>A0A8P4GUB7_DICLA</name>
<evidence type="ECO:0000313" key="5">
    <source>
        <dbReference type="Proteomes" id="UP000694389"/>
    </source>
</evidence>
<dbReference type="RefSeq" id="XP_051231667.1">
    <property type="nucleotide sequence ID" value="XM_051375707.1"/>
</dbReference>
<feature type="region of interest" description="Disordered" evidence="1">
    <location>
        <begin position="23"/>
        <end position="260"/>
    </location>
</feature>
<keyword evidence="3" id="KW-0732">Signal</keyword>
<dbReference type="GeneTree" id="ENSGT01140000282684"/>
<keyword evidence="2" id="KW-0472">Membrane</keyword>
<feature type="compositionally biased region" description="Polar residues" evidence="1">
    <location>
        <begin position="96"/>
        <end position="105"/>
    </location>
</feature>
<evidence type="ECO:0000313" key="4">
    <source>
        <dbReference type="Ensembl" id="ENSDLAP00005083215.1"/>
    </source>
</evidence>
<feature type="compositionally biased region" description="Low complexity" evidence="1">
    <location>
        <begin position="115"/>
        <end position="157"/>
    </location>
</feature>
<keyword evidence="2" id="KW-0812">Transmembrane</keyword>
<feature type="compositionally biased region" description="Polar residues" evidence="1">
    <location>
        <begin position="158"/>
        <end position="180"/>
    </location>
</feature>
<proteinExistence type="predicted"/>
<dbReference type="AlphaFoldDB" id="A0A8P4GUB7"/>
<dbReference type="Proteomes" id="UP000694389">
    <property type="component" value="Unassembled WGS sequence"/>
</dbReference>
<gene>
    <name evidence="4" type="primary">LOC127349800</name>
</gene>
<dbReference type="GeneID" id="127349800"/>
<feature type="transmembrane region" description="Helical" evidence="2">
    <location>
        <begin position="273"/>
        <end position="294"/>
    </location>
</feature>
<feature type="compositionally biased region" description="Polar residues" evidence="1">
    <location>
        <begin position="48"/>
        <end position="85"/>
    </location>
</feature>
<feature type="compositionally biased region" description="Polar residues" evidence="1">
    <location>
        <begin position="208"/>
        <end position="219"/>
    </location>
</feature>
<accession>A0A8P4GUB7</accession>
<keyword evidence="5" id="KW-1185">Reference proteome</keyword>
<dbReference type="OrthoDB" id="8964578at2759"/>
<reference evidence="4" key="1">
    <citation type="submission" date="2025-08" db="UniProtKB">
        <authorList>
            <consortium name="Ensembl"/>
        </authorList>
    </citation>
    <scope>IDENTIFICATION</scope>
</reference>
<protein>
    <submittedName>
        <fullName evidence="4">Uncharacterized protein</fullName>
    </submittedName>
</protein>
<feature type="compositionally biased region" description="Polar residues" evidence="1">
    <location>
        <begin position="226"/>
        <end position="256"/>
    </location>
</feature>
<sequence length="327" mass="34267">MMETKLWAALFALLLIHWGSAEPGDAAPSSNSKGALQAPVAEPEPASGLNSSNHAATLLPNASDTNVTSSLRNNTTTEGQMNNDTVIVPSSDPKINLTNQSTTQPTAPPAESHAPTSHLTPTTIATTSTTHTTHPAPTDTTQTTAPPTNTSPQATPTLPVSVTASNQPTHNITHSSTSVPTPEPPKSGNTTTSTIAQSTSASSTSSSKEPPNSQTQNTAPPDGHPGTSTEAHQKLTSSPPSSPQAKTHADTPSQLNVGGDTTVIHESPTLDPLLAGLVSAFIITAVIITLLLFLKLRRRDNRPEFRRLQDLPMDDMMEDTPLSMYSY</sequence>
<evidence type="ECO:0000256" key="1">
    <source>
        <dbReference type="SAM" id="MobiDB-lite"/>
    </source>
</evidence>
<keyword evidence="2" id="KW-1133">Transmembrane helix</keyword>
<dbReference type="Ensembl" id="ENSDLAT00005077856.1">
    <property type="protein sequence ID" value="ENSDLAP00005083215.1"/>
    <property type="gene ID" value="ENSDLAG00005032057.1"/>
</dbReference>
<feature type="signal peptide" evidence="3">
    <location>
        <begin position="1"/>
        <end position="21"/>
    </location>
</feature>
<evidence type="ECO:0000256" key="2">
    <source>
        <dbReference type="SAM" id="Phobius"/>
    </source>
</evidence>
<feature type="compositionally biased region" description="Low complexity" evidence="1">
    <location>
        <begin position="190"/>
        <end position="207"/>
    </location>
</feature>
<organism evidence="4 5">
    <name type="scientific">Dicentrarchus labrax</name>
    <name type="common">European seabass</name>
    <name type="synonym">Morone labrax</name>
    <dbReference type="NCBI Taxonomy" id="13489"/>
    <lineage>
        <taxon>Eukaryota</taxon>
        <taxon>Metazoa</taxon>
        <taxon>Chordata</taxon>
        <taxon>Craniata</taxon>
        <taxon>Vertebrata</taxon>
        <taxon>Euteleostomi</taxon>
        <taxon>Actinopterygii</taxon>
        <taxon>Neopterygii</taxon>
        <taxon>Teleostei</taxon>
        <taxon>Neoteleostei</taxon>
        <taxon>Acanthomorphata</taxon>
        <taxon>Eupercaria</taxon>
        <taxon>Moronidae</taxon>
        <taxon>Dicentrarchus</taxon>
    </lineage>
</organism>